<protein>
    <submittedName>
        <fullName evidence="1">Uncharacterized protein</fullName>
    </submittedName>
</protein>
<evidence type="ECO:0000313" key="1">
    <source>
        <dbReference type="EMBL" id="ROV95826.1"/>
    </source>
</evidence>
<dbReference type="EMBL" id="LJZO01000022">
    <property type="protein sequence ID" value="ROV95826.1"/>
    <property type="molecule type" value="Genomic_DNA"/>
</dbReference>
<keyword evidence="2" id="KW-1185">Reference proteome</keyword>
<accession>A0A423VXL1</accession>
<organism evidence="1 2">
    <name type="scientific">Cytospora chrysosperma</name>
    <name type="common">Cytospora canker fungus</name>
    <name type="synonym">Sphaeria chrysosperma</name>
    <dbReference type="NCBI Taxonomy" id="252740"/>
    <lineage>
        <taxon>Eukaryota</taxon>
        <taxon>Fungi</taxon>
        <taxon>Dikarya</taxon>
        <taxon>Ascomycota</taxon>
        <taxon>Pezizomycotina</taxon>
        <taxon>Sordariomycetes</taxon>
        <taxon>Sordariomycetidae</taxon>
        <taxon>Diaporthales</taxon>
        <taxon>Cytosporaceae</taxon>
        <taxon>Cytospora</taxon>
    </lineage>
</organism>
<dbReference type="AlphaFoldDB" id="A0A423VXL1"/>
<comment type="caution">
    <text evidence="1">The sequence shown here is derived from an EMBL/GenBank/DDBJ whole genome shotgun (WGS) entry which is preliminary data.</text>
</comment>
<evidence type="ECO:0000313" key="2">
    <source>
        <dbReference type="Proteomes" id="UP000284375"/>
    </source>
</evidence>
<gene>
    <name evidence="1" type="ORF">VSDG_05170</name>
</gene>
<sequence length="152" mass="16736">MKYGSAAPGVRDVALDPLLPARVDRLYGTSMAAEKFPVKLSNIFFMLGMQAVITERLYDTCSQIVGSTASQVKSLLWKRWSWCNRAGIIVTGHLDAHEAVSALAVQKNGRGEGRGQADVAHSTREENKTMTMYLFLRSIFISHTMAAARTQS</sequence>
<name>A0A423VXL1_CYTCH</name>
<dbReference type="Proteomes" id="UP000284375">
    <property type="component" value="Unassembled WGS sequence"/>
</dbReference>
<proteinExistence type="predicted"/>
<reference evidence="1 2" key="1">
    <citation type="submission" date="2015-09" db="EMBL/GenBank/DDBJ databases">
        <title>Host preference determinants of Valsa canker pathogens revealed by comparative genomics.</title>
        <authorList>
            <person name="Yin Z."/>
            <person name="Huang L."/>
        </authorList>
    </citation>
    <scope>NUCLEOTIDE SEQUENCE [LARGE SCALE GENOMIC DNA]</scope>
    <source>
        <strain evidence="1 2">YSFL</strain>
    </source>
</reference>